<gene>
    <name evidence="5" type="ORF">ACFFGT_20580</name>
</gene>
<dbReference type="Gene3D" id="1.10.10.10">
    <property type="entry name" value="Winged helix-like DNA-binding domain superfamily/Winged helix DNA-binding domain"/>
    <property type="match status" value="1"/>
</dbReference>
<dbReference type="PANTHER" id="PTHR33204">
    <property type="entry name" value="TRANSCRIPTIONAL REGULATOR, MARR FAMILY"/>
    <property type="match status" value="1"/>
</dbReference>
<sequence length="132" mass="14796">MKNHSIADIQRDKMQAASEKFCPVIATIDVLSGKWKMPILWELYHGVKRFGELKEAMPKVTPGVLSTQLQALASEGIIRRELYAEVPPKVEYSLTANGRALVSVICAMEEWGIDYLKNANSAFNPDCLWTNV</sequence>
<feature type="domain" description="HTH hxlR-type" evidence="4">
    <location>
        <begin position="22"/>
        <end position="120"/>
    </location>
</feature>
<keyword evidence="6" id="KW-1185">Reference proteome</keyword>
<evidence type="ECO:0000256" key="3">
    <source>
        <dbReference type="ARBA" id="ARBA00023163"/>
    </source>
</evidence>
<dbReference type="SUPFAM" id="SSF46785">
    <property type="entry name" value="Winged helix' DNA-binding domain"/>
    <property type="match status" value="1"/>
</dbReference>
<protein>
    <submittedName>
        <fullName evidence="5">Winged helix-turn-helix transcriptional regulator</fullName>
    </submittedName>
</protein>
<dbReference type="InterPro" id="IPR002577">
    <property type="entry name" value="HTH_HxlR"/>
</dbReference>
<evidence type="ECO:0000313" key="5">
    <source>
        <dbReference type="EMBL" id="MFC0516615.1"/>
    </source>
</evidence>
<evidence type="ECO:0000259" key="4">
    <source>
        <dbReference type="PROSITE" id="PS51118"/>
    </source>
</evidence>
<proteinExistence type="predicted"/>
<keyword evidence="1" id="KW-0805">Transcription regulation</keyword>
<dbReference type="PANTHER" id="PTHR33204:SF29">
    <property type="entry name" value="TRANSCRIPTIONAL REGULATOR"/>
    <property type="match status" value="1"/>
</dbReference>
<dbReference type="InterPro" id="IPR036390">
    <property type="entry name" value="WH_DNA-bd_sf"/>
</dbReference>
<organism evidence="5 6">
    <name type="scientific">Mucilaginibacter angelicae</name>
    <dbReference type="NCBI Taxonomy" id="869718"/>
    <lineage>
        <taxon>Bacteria</taxon>
        <taxon>Pseudomonadati</taxon>
        <taxon>Bacteroidota</taxon>
        <taxon>Sphingobacteriia</taxon>
        <taxon>Sphingobacteriales</taxon>
        <taxon>Sphingobacteriaceae</taxon>
        <taxon>Mucilaginibacter</taxon>
    </lineage>
</organism>
<dbReference type="InterPro" id="IPR011991">
    <property type="entry name" value="ArsR-like_HTH"/>
</dbReference>
<evidence type="ECO:0000256" key="2">
    <source>
        <dbReference type="ARBA" id="ARBA00023125"/>
    </source>
</evidence>
<name>A0ABV6LB30_9SPHI</name>
<dbReference type="Pfam" id="PF01638">
    <property type="entry name" value="HxlR"/>
    <property type="match status" value="1"/>
</dbReference>
<keyword evidence="3" id="KW-0804">Transcription</keyword>
<accession>A0ABV6LB30</accession>
<reference evidence="5 6" key="1">
    <citation type="submission" date="2024-09" db="EMBL/GenBank/DDBJ databases">
        <authorList>
            <person name="Sun Q."/>
            <person name="Mori K."/>
        </authorList>
    </citation>
    <scope>NUCLEOTIDE SEQUENCE [LARGE SCALE GENOMIC DNA]</scope>
    <source>
        <strain evidence="5 6">NCAIM B.02415</strain>
    </source>
</reference>
<evidence type="ECO:0000256" key="1">
    <source>
        <dbReference type="ARBA" id="ARBA00023015"/>
    </source>
</evidence>
<evidence type="ECO:0000313" key="6">
    <source>
        <dbReference type="Proteomes" id="UP001589828"/>
    </source>
</evidence>
<dbReference type="PROSITE" id="PS51118">
    <property type="entry name" value="HTH_HXLR"/>
    <property type="match status" value="1"/>
</dbReference>
<comment type="caution">
    <text evidence="5">The sequence shown here is derived from an EMBL/GenBank/DDBJ whole genome shotgun (WGS) entry which is preliminary data.</text>
</comment>
<dbReference type="EMBL" id="JBHLTS010000064">
    <property type="protein sequence ID" value="MFC0516615.1"/>
    <property type="molecule type" value="Genomic_DNA"/>
</dbReference>
<dbReference type="Proteomes" id="UP001589828">
    <property type="component" value="Unassembled WGS sequence"/>
</dbReference>
<dbReference type="InterPro" id="IPR036388">
    <property type="entry name" value="WH-like_DNA-bd_sf"/>
</dbReference>
<dbReference type="RefSeq" id="WP_377024389.1">
    <property type="nucleotide sequence ID" value="NZ_JBHLTS010000064.1"/>
</dbReference>
<keyword evidence="2" id="KW-0238">DNA-binding</keyword>
<dbReference type="CDD" id="cd00090">
    <property type="entry name" value="HTH_ARSR"/>
    <property type="match status" value="1"/>
</dbReference>